<evidence type="ECO:0000256" key="2">
    <source>
        <dbReference type="ARBA" id="ARBA00001974"/>
    </source>
</evidence>
<dbReference type="STRING" id="6689.A0A423SVY7"/>
<dbReference type="SUPFAM" id="SSF56003">
    <property type="entry name" value="Molybdenum cofactor-binding domain"/>
    <property type="match status" value="1"/>
</dbReference>
<organism evidence="12 13">
    <name type="scientific">Penaeus vannamei</name>
    <name type="common">Whiteleg shrimp</name>
    <name type="synonym">Litopenaeus vannamei</name>
    <dbReference type="NCBI Taxonomy" id="6689"/>
    <lineage>
        <taxon>Eukaryota</taxon>
        <taxon>Metazoa</taxon>
        <taxon>Ecdysozoa</taxon>
        <taxon>Arthropoda</taxon>
        <taxon>Crustacea</taxon>
        <taxon>Multicrustacea</taxon>
        <taxon>Malacostraca</taxon>
        <taxon>Eumalacostraca</taxon>
        <taxon>Eucarida</taxon>
        <taxon>Decapoda</taxon>
        <taxon>Dendrobranchiata</taxon>
        <taxon>Penaeoidea</taxon>
        <taxon>Penaeidae</taxon>
        <taxon>Penaeus</taxon>
    </lineage>
</organism>
<dbReference type="Pfam" id="PF01315">
    <property type="entry name" value="Ald_Xan_dh_C"/>
    <property type="match status" value="1"/>
</dbReference>
<keyword evidence="13" id="KW-1185">Reference proteome</keyword>
<keyword evidence="8" id="KW-0408">Iron</keyword>
<dbReference type="GO" id="GO:0005506">
    <property type="term" value="F:iron ion binding"/>
    <property type="evidence" value="ECO:0007669"/>
    <property type="project" value="InterPro"/>
</dbReference>
<dbReference type="InterPro" id="IPR008274">
    <property type="entry name" value="AldOxase/xan_DH_MoCoBD1"/>
</dbReference>
<keyword evidence="9" id="KW-0411">Iron-sulfur</keyword>
<feature type="domain" description="Aldehyde oxidase/xanthine dehydrogenase a/b hammerhead" evidence="11">
    <location>
        <begin position="7"/>
        <end position="114"/>
    </location>
</feature>
<keyword evidence="4" id="KW-0500">Molybdenum</keyword>
<dbReference type="InterPro" id="IPR037165">
    <property type="entry name" value="AldOxase/xan_DH_Mopterin-bd_sf"/>
</dbReference>
<evidence type="ECO:0000256" key="1">
    <source>
        <dbReference type="ARBA" id="ARBA00001924"/>
    </source>
</evidence>
<dbReference type="Proteomes" id="UP000283509">
    <property type="component" value="Unassembled WGS sequence"/>
</dbReference>
<dbReference type="SMART" id="SM01008">
    <property type="entry name" value="Ald_Xan_dh_C"/>
    <property type="match status" value="1"/>
</dbReference>
<dbReference type="InterPro" id="IPR046867">
    <property type="entry name" value="AldOxase/xan_DH_MoCoBD2"/>
</dbReference>
<evidence type="ECO:0000256" key="10">
    <source>
        <dbReference type="ARBA" id="ARBA00034078"/>
    </source>
</evidence>
<evidence type="ECO:0000256" key="7">
    <source>
        <dbReference type="ARBA" id="ARBA00023002"/>
    </source>
</evidence>
<evidence type="ECO:0000256" key="5">
    <source>
        <dbReference type="ARBA" id="ARBA00022714"/>
    </source>
</evidence>
<evidence type="ECO:0000313" key="12">
    <source>
        <dbReference type="EMBL" id="ROT68293.1"/>
    </source>
</evidence>
<dbReference type="AlphaFoldDB" id="A0A423SVY7"/>
<dbReference type="FunFam" id="3.30.365.10:FF:000001">
    <property type="entry name" value="Xanthine dehydrogenase oxidase"/>
    <property type="match status" value="1"/>
</dbReference>
<dbReference type="Pfam" id="PF02738">
    <property type="entry name" value="MoCoBD_1"/>
    <property type="match status" value="1"/>
</dbReference>
<reference evidence="12 13" key="2">
    <citation type="submission" date="2019-01" db="EMBL/GenBank/DDBJ databases">
        <title>The decoding of complex shrimp genome reveals the adaptation for benthos swimmer, frequently molting mechanism and breeding impact on genome.</title>
        <authorList>
            <person name="Sun Y."/>
            <person name="Gao Y."/>
            <person name="Yu Y."/>
        </authorList>
    </citation>
    <scope>NUCLEOTIDE SEQUENCE [LARGE SCALE GENOMIC DNA]</scope>
    <source>
        <tissue evidence="12">Muscle</tissue>
    </source>
</reference>
<evidence type="ECO:0000256" key="9">
    <source>
        <dbReference type="ARBA" id="ARBA00023014"/>
    </source>
</evidence>
<dbReference type="EMBL" id="QCYY01002695">
    <property type="protein sequence ID" value="ROT68293.1"/>
    <property type="molecule type" value="Genomic_DNA"/>
</dbReference>
<dbReference type="GO" id="GO:0016491">
    <property type="term" value="F:oxidoreductase activity"/>
    <property type="evidence" value="ECO:0007669"/>
    <property type="project" value="UniProtKB-KW"/>
</dbReference>
<comment type="similarity">
    <text evidence="3">Belongs to the xanthine dehydrogenase family.</text>
</comment>
<reference evidence="12 13" key="1">
    <citation type="submission" date="2018-04" db="EMBL/GenBank/DDBJ databases">
        <authorList>
            <person name="Zhang X."/>
            <person name="Yuan J."/>
            <person name="Li F."/>
            <person name="Xiang J."/>
        </authorList>
    </citation>
    <scope>NUCLEOTIDE SEQUENCE [LARGE SCALE GENOMIC DNA]</scope>
    <source>
        <tissue evidence="12">Muscle</tissue>
    </source>
</reference>
<comment type="cofactor">
    <cofactor evidence="10">
        <name>[2Fe-2S] cluster</name>
        <dbReference type="ChEBI" id="CHEBI:190135"/>
    </cofactor>
</comment>
<sequence length="773" mass="85266">MILHTHIGEAVYLDDIPTLPGELHGAFVQTKYAKAKLKSTDASPALAVPGVVAYITARDIPGRNTFYSGGGTDPVFVEEQVNYAGQAIGLVVAKDRETAVRAAKLVTVEYEEIEKPTLTIDEAVKQGREELAVNFMTGKREAQTLGDIEEGFKKAKNTLKGELHQGSQFHLTMEAIAARVVPIEDGYDVFSTTQWPTQTQSTVAEVLDIPAHSINVSVRRIGGGYGGKITRQHVVSSAAAVASRKLRCPVRIVVDLNTHMSLVGWREPYLSKYEVGFDDEGKFQALKVEMYSDAGHVPNESSVGFLGGPVQNGYHIPSLLFRPVIVRTDTAANTWCRTPGTVEALATIENIIEHIANFLKKDPLEVRLLNMVEPEVPRLMAPPLEKNVIKDDIIPLLKQKAMYEQRKEEVEAFNKANRWKKRGLSVVPLWYGYNYPSMFRYGIQVSIYEHDGTVAVTHGGIEMGQGINTKVAQVAAHALGIPIEKVIIKASDTTVGANSTVTGGSFGTDICCHGTKVACEALRERIDAIKGEELKKDSEKEMSWEQLIKICHLRDVDLCERYWTAGKEHPQRYDIWAACCLEVEIDVLTGQYLLRRADIVEDCGKSMNPFVDIGQVEGAFIMGVGLYTSELVKFDVETGVKLSNGTWEYKPPTALDIPVDMRVTLLPNASNPYGVLNSKATGEPALCFSYVVVTALRHAIAAFRAENGNEDWFEMHTPLTVEKVQQLCGVRPEQFRLSKRDGETCPEDFQMIDKDEVPAVAESDEGSASCSMN</sequence>
<dbReference type="PANTHER" id="PTHR11908:SF132">
    <property type="entry name" value="ALDEHYDE OXIDASE 1-RELATED"/>
    <property type="match status" value="1"/>
</dbReference>
<keyword evidence="7" id="KW-0560">Oxidoreductase</keyword>
<keyword evidence="5" id="KW-0001">2Fe-2S</keyword>
<dbReference type="InterPro" id="IPR036856">
    <property type="entry name" value="Ald_Oxase/Xan_DH_a/b_sf"/>
</dbReference>
<dbReference type="GO" id="GO:0051537">
    <property type="term" value="F:2 iron, 2 sulfur cluster binding"/>
    <property type="evidence" value="ECO:0007669"/>
    <property type="project" value="UniProtKB-KW"/>
</dbReference>
<dbReference type="FunFam" id="3.30.365.10:FF:000002">
    <property type="entry name" value="Xanthine dehydrogenase oxidase"/>
    <property type="match status" value="1"/>
</dbReference>
<evidence type="ECO:0000256" key="4">
    <source>
        <dbReference type="ARBA" id="ARBA00022505"/>
    </source>
</evidence>
<dbReference type="Gene3D" id="3.30.365.10">
    <property type="entry name" value="Aldehyde oxidase/xanthine dehydrogenase, molybdopterin binding domain"/>
    <property type="match status" value="4"/>
</dbReference>
<comment type="cofactor">
    <cofactor evidence="1">
        <name>Mo-molybdopterin</name>
        <dbReference type="ChEBI" id="CHEBI:71302"/>
    </cofactor>
</comment>
<evidence type="ECO:0000259" key="11">
    <source>
        <dbReference type="SMART" id="SM01008"/>
    </source>
</evidence>
<name>A0A423SVY7_PENVA</name>
<evidence type="ECO:0000313" key="13">
    <source>
        <dbReference type="Proteomes" id="UP000283509"/>
    </source>
</evidence>
<proteinExistence type="inferred from homology"/>
<dbReference type="Pfam" id="PF20256">
    <property type="entry name" value="MoCoBD_2"/>
    <property type="match status" value="1"/>
</dbReference>
<protein>
    <recommendedName>
        <fullName evidence="11">Aldehyde oxidase/xanthine dehydrogenase a/b hammerhead domain-containing protein</fullName>
    </recommendedName>
</protein>
<evidence type="ECO:0000256" key="6">
    <source>
        <dbReference type="ARBA" id="ARBA00022723"/>
    </source>
</evidence>
<dbReference type="PANTHER" id="PTHR11908">
    <property type="entry name" value="XANTHINE DEHYDROGENASE"/>
    <property type="match status" value="1"/>
</dbReference>
<dbReference type="SUPFAM" id="SSF54665">
    <property type="entry name" value="CO dehydrogenase molybdoprotein N-domain-like"/>
    <property type="match status" value="1"/>
</dbReference>
<dbReference type="OrthoDB" id="8300278at2759"/>
<dbReference type="Gene3D" id="3.90.1170.50">
    <property type="entry name" value="Aldehyde oxidase/xanthine dehydrogenase, a/b hammerhead"/>
    <property type="match status" value="1"/>
</dbReference>
<dbReference type="InterPro" id="IPR000674">
    <property type="entry name" value="Ald_Oxase/Xan_DH_a/b"/>
</dbReference>
<comment type="caution">
    <text evidence="12">The sequence shown here is derived from an EMBL/GenBank/DDBJ whole genome shotgun (WGS) entry which is preliminary data.</text>
</comment>
<evidence type="ECO:0000256" key="8">
    <source>
        <dbReference type="ARBA" id="ARBA00023004"/>
    </source>
</evidence>
<evidence type="ECO:0000256" key="3">
    <source>
        <dbReference type="ARBA" id="ARBA00006849"/>
    </source>
</evidence>
<accession>A0A423SVY7</accession>
<comment type="cofactor">
    <cofactor evidence="2">
        <name>FAD</name>
        <dbReference type="ChEBI" id="CHEBI:57692"/>
    </cofactor>
</comment>
<dbReference type="InterPro" id="IPR016208">
    <property type="entry name" value="Ald_Oxase/xanthine_DH-like"/>
</dbReference>
<keyword evidence="6" id="KW-0479">Metal-binding</keyword>
<gene>
    <name evidence="12" type="ORF">C7M84_013568</name>
</gene>